<proteinExistence type="predicted"/>
<name>A0A0C9MIR5_9FUNG</name>
<dbReference type="OrthoDB" id="2247269at2759"/>
<evidence type="ECO:0000313" key="1">
    <source>
        <dbReference type="EMBL" id="GAN07254.1"/>
    </source>
</evidence>
<gene>
    <name evidence="1" type="ORF">MAM1_0154d06749</name>
</gene>
<accession>A0A0C9MIR5</accession>
<reference evidence="1" key="1">
    <citation type="submission" date="2014-09" db="EMBL/GenBank/DDBJ databases">
        <title>Draft genome sequence of an oleaginous Mucoromycotina fungus Mucor ambiguus NBRC6742.</title>
        <authorList>
            <person name="Takeda I."/>
            <person name="Yamane N."/>
            <person name="Morita T."/>
            <person name="Tamano K."/>
            <person name="Machida M."/>
            <person name="Baker S."/>
            <person name="Koike H."/>
        </authorList>
    </citation>
    <scope>NUCLEOTIDE SEQUENCE</scope>
    <source>
        <strain evidence="1">NBRC 6742</strain>
    </source>
</reference>
<dbReference type="Proteomes" id="UP000053815">
    <property type="component" value="Unassembled WGS sequence"/>
</dbReference>
<organism evidence="1">
    <name type="scientific">Mucor ambiguus</name>
    <dbReference type="NCBI Taxonomy" id="91626"/>
    <lineage>
        <taxon>Eukaryota</taxon>
        <taxon>Fungi</taxon>
        <taxon>Fungi incertae sedis</taxon>
        <taxon>Mucoromycota</taxon>
        <taxon>Mucoromycotina</taxon>
        <taxon>Mucoromycetes</taxon>
        <taxon>Mucorales</taxon>
        <taxon>Mucorineae</taxon>
        <taxon>Mucoraceae</taxon>
        <taxon>Mucor</taxon>
    </lineage>
</organism>
<evidence type="ECO:0000313" key="2">
    <source>
        <dbReference type="Proteomes" id="UP000053815"/>
    </source>
</evidence>
<dbReference type="EMBL" id="DF836443">
    <property type="protein sequence ID" value="GAN07254.1"/>
    <property type="molecule type" value="Genomic_DNA"/>
</dbReference>
<protein>
    <submittedName>
        <fullName evidence="1">Uncharacterized protein</fullName>
    </submittedName>
</protein>
<sequence length="117" mass="13660">MTRFEAITCQWEKTKLIIFATRRLADDKYLVYKKGIFQFPKSPNHSGEFAQLILSYFFALTSITQLQESQFNHGDVLFRSDSTTAINASDAEHNIKQDDEDDVKTYGDWEEFLMQSF</sequence>
<keyword evidence="2" id="KW-1185">Reference proteome</keyword>
<dbReference type="AlphaFoldDB" id="A0A0C9MIR5"/>